<gene>
    <name evidence="5" type="ORF">A4G28_10550</name>
</gene>
<dbReference type="InterPro" id="IPR020556">
    <property type="entry name" value="Amidase_CS"/>
</dbReference>
<accession>A0A164B9V2</accession>
<dbReference type="EC" id="3.5.1.4" evidence="3"/>
<dbReference type="PANTHER" id="PTHR11895">
    <property type="entry name" value="TRANSAMIDASE"/>
    <property type="match status" value="1"/>
</dbReference>
<comment type="caution">
    <text evidence="5">The sequence shown here is derived from an EMBL/GenBank/DDBJ whole genome shotgun (WGS) entry which is preliminary data.</text>
</comment>
<dbReference type="Proteomes" id="UP000077342">
    <property type="component" value="Unassembled WGS sequence"/>
</dbReference>
<dbReference type="Gene3D" id="3.90.1300.10">
    <property type="entry name" value="Amidase signature (AS) domain"/>
    <property type="match status" value="1"/>
</dbReference>
<evidence type="ECO:0000313" key="6">
    <source>
        <dbReference type="Proteomes" id="UP000077342"/>
    </source>
</evidence>
<dbReference type="RefSeq" id="WP_075510094.1">
    <property type="nucleotide sequence ID" value="NZ_CP089224.1"/>
</dbReference>
<dbReference type="EMBL" id="LWCI01000099">
    <property type="protein sequence ID" value="KZS63261.1"/>
    <property type="molecule type" value="Genomic_DNA"/>
</dbReference>
<dbReference type="AlphaFoldDB" id="A0A164B9V2"/>
<sequence>MQLDEYLSLDATALAELVERKQVTPAELLALARQRADAVNPRLNAIVRRLDEVADRQAADPQLHGAFAGVPFLIKDLDQEYQGFPTSSGSRSLANDVADRHALITQQFLDAGLVIFGKTNTPEFGAKGVTEPEYWGPARNPWNLRRTPGGSSGGSGAAVAAGIVPAAGANDGGGSIRIPAACNGLVGLKPSRGLAPYGPQTGEPMFGMAVQGVVSRTVRDSAGLYDAIVGPNPRAGYQVRLPDAPFTEHIRRRPGTLRVGYSTSSAINPRPHREAVAAVDDAAKLLQDLGHRVEEVKPPYDDAALARDFLTIWFAQLYRHVADIKARVGARDSDFEADTLGMCELARSAGVLAPMQALENINNYIHSLTTFHESYDYFLTPTLATPPLAVGATATSPRLQTASRLLSKLHAGKLLALSGILDQLIQESLGWVPYTQLANLTGRPAISVPLHWTDDGLPLGVQFVGRLGADGDLLQLAAQLEEARPWAHRHPAPAVTAT</sequence>
<comment type="catalytic activity">
    <reaction evidence="1">
        <text>a monocarboxylic acid amide + H2O = a monocarboxylate + NH4(+)</text>
        <dbReference type="Rhea" id="RHEA:12020"/>
        <dbReference type="ChEBI" id="CHEBI:15377"/>
        <dbReference type="ChEBI" id="CHEBI:28938"/>
        <dbReference type="ChEBI" id="CHEBI:35757"/>
        <dbReference type="ChEBI" id="CHEBI:83628"/>
        <dbReference type="EC" id="3.5.1.4"/>
    </reaction>
</comment>
<dbReference type="SUPFAM" id="SSF75304">
    <property type="entry name" value="Amidase signature (AS) enzymes"/>
    <property type="match status" value="1"/>
</dbReference>
<dbReference type="GO" id="GO:0004040">
    <property type="term" value="F:amidase activity"/>
    <property type="evidence" value="ECO:0007669"/>
    <property type="project" value="UniProtKB-EC"/>
</dbReference>
<evidence type="ECO:0000259" key="4">
    <source>
        <dbReference type="Pfam" id="PF01425"/>
    </source>
</evidence>
<protein>
    <recommendedName>
        <fullName evidence="3">amidase</fullName>
        <ecNumber evidence="3">3.5.1.4</ecNumber>
    </recommendedName>
</protein>
<dbReference type="Pfam" id="PF01425">
    <property type="entry name" value="Amidase"/>
    <property type="match status" value="1"/>
</dbReference>
<evidence type="ECO:0000256" key="2">
    <source>
        <dbReference type="ARBA" id="ARBA00009199"/>
    </source>
</evidence>
<reference evidence="6" key="1">
    <citation type="submission" date="2016-04" db="EMBL/GenBank/DDBJ databases">
        <authorList>
            <person name="Strapagiel D."/>
            <person name="Borowka P."/>
            <person name="Marciniak B."/>
            <person name="Bakula Z."/>
            <person name="Van Ingen J."/>
            <person name="Safianowska A."/>
            <person name="Dziadek J."/>
            <person name="Jagielski T."/>
        </authorList>
    </citation>
    <scope>NUCLEOTIDE SEQUENCE [LARGE SCALE GENOMIC DNA]</scope>
    <source>
        <strain evidence="6">1010001458</strain>
    </source>
</reference>
<name>A0A164B9V2_9MYCO</name>
<dbReference type="PANTHER" id="PTHR11895:SF7">
    <property type="entry name" value="GLUTAMYL-TRNA(GLN) AMIDOTRANSFERASE SUBUNIT A, MITOCHONDRIAL"/>
    <property type="match status" value="1"/>
</dbReference>
<evidence type="ECO:0000256" key="1">
    <source>
        <dbReference type="ARBA" id="ARBA00001311"/>
    </source>
</evidence>
<evidence type="ECO:0000256" key="3">
    <source>
        <dbReference type="ARBA" id="ARBA00012922"/>
    </source>
</evidence>
<dbReference type="PROSITE" id="PS00571">
    <property type="entry name" value="AMIDASES"/>
    <property type="match status" value="1"/>
</dbReference>
<dbReference type="InterPro" id="IPR000120">
    <property type="entry name" value="Amidase"/>
</dbReference>
<dbReference type="InterPro" id="IPR036928">
    <property type="entry name" value="AS_sf"/>
</dbReference>
<proteinExistence type="inferred from homology"/>
<dbReference type="InterPro" id="IPR023631">
    <property type="entry name" value="Amidase_dom"/>
</dbReference>
<keyword evidence="6" id="KW-1185">Reference proteome</keyword>
<organism evidence="5 6">
    <name type="scientific">Mycobacterium ostraviense</name>
    <dbReference type="NCBI Taxonomy" id="2738409"/>
    <lineage>
        <taxon>Bacteria</taxon>
        <taxon>Bacillati</taxon>
        <taxon>Actinomycetota</taxon>
        <taxon>Actinomycetes</taxon>
        <taxon>Mycobacteriales</taxon>
        <taxon>Mycobacteriaceae</taxon>
        <taxon>Mycobacterium</taxon>
    </lineage>
</organism>
<comment type="similarity">
    <text evidence="2">Belongs to the amidase family.</text>
</comment>
<feature type="domain" description="Amidase" evidence="4">
    <location>
        <begin position="28"/>
        <end position="474"/>
    </location>
</feature>
<evidence type="ECO:0000313" key="5">
    <source>
        <dbReference type="EMBL" id="KZS63261.1"/>
    </source>
</evidence>